<dbReference type="EMBL" id="CP005756">
    <property type="protein sequence ID" value="AHH11514.1"/>
    <property type="molecule type" value="Genomic_DNA"/>
</dbReference>
<dbReference type="InterPro" id="IPR005096">
    <property type="entry name" value="DUF276"/>
</dbReference>
<sequence length="227" mass="26182">MLKPDPPYWNDIQKHISIKSTTYEAVKSALLKINGIYNVNITSEAGKANIYVILDDSLTNSRKNQITDSNLKAQIWEALYFTCPVGTVFQGNILIDGMNENNQKIDYKISIGKRKYAYLKSKYKVRLENHIYLNIDSRIREIYTRIKNNNYGDMGISFEYQDFFAPVNEIKGMHCIDVSIAIKNNLNTKINEISKSHFKTNKDIQIKPNEILDLDFTADRLLIDITS</sequence>
<organism evidence="1">
    <name type="scientific">Borrelia coriaceae ATCC 43381</name>
    <dbReference type="NCBI Taxonomy" id="1408429"/>
    <lineage>
        <taxon>Bacteria</taxon>
        <taxon>Pseudomonadati</taxon>
        <taxon>Spirochaetota</taxon>
        <taxon>Spirochaetia</taxon>
        <taxon>Spirochaetales</taxon>
        <taxon>Borreliaceae</taxon>
        <taxon>Borrelia</taxon>
    </lineage>
</organism>
<dbReference type="HOGENOM" id="CLU_1044552_0_0_12"/>
<accession>W5SWE6</accession>
<dbReference type="AlphaFoldDB" id="W5SWE6"/>
<dbReference type="Pfam" id="PF03434">
    <property type="entry name" value="DUF276"/>
    <property type="match status" value="1"/>
</dbReference>
<geneLocation type="plasmid" evidence="1">
    <name>unnamed</name>
</geneLocation>
<proteinExistence type="predicted"/>
<keyword evidence="1" id="KW-0614">Plasmid</keyword>
<protein>
    <submittedName>
        <fullName evidence="1">Uncharacterized protein</fullName>
    </submittedName>
</protein>
<evidence type="ECO:0000313" key="1">
    <source>
        <dbReference type="EMBL" id="AHH11514.1"/>
    </source>
</evidence>
<reference evidence="1" key="1">
    <citation type="submission" date="2013-04" db="EMBL/GenBank/DDBJ databases">
        <title>Comparative Genomics of Relapsing Fever Spirochetes.</title>
        <authorList>
            <person name="Schwan T.G."/>
            <person name="Raffel S.J."/>
            <person name="Porcella S.F."/>
            <person name="Martens C.A."/>
            <person name="Bruno D.P."/>
            <person name="Ricklefs S.M."/>
            <person name="Barbian K.B."/>
        </authorList>
    </citation>
    <scope>NUCLEOTIDE SEQUENCE</scope>
    <source>
        <strain evidence="1">Co53</strain>
        <plasmid evidence="1">unnamed</plasmid>
    </source>
</reference>
<gene>
    <name evidence="1" type="ORF">BCO_0008301</name>
</gene>
<name>W5SWE6_9SPIR</name>